<dbReference type="EC" id="5.4.2.7" evidence="5 6"/>
<dbReference type="CDD" id="cd16009">
    <property type="entry name" value="PPM"/>
    <property type="match status" value="1"/>
</dbReference>
<keyword evidence="2 5" id="KW-0479">Metal-binding</keyword>
<dbReference type="SUPFAM" id="SSF53649">
    <property type="entry name" value="Alkaline phosphatase-like"/>
    <property type="match status" value="1"/>
</dbReference>
<evidence type="ECO:0000259" key="7">
    <source>
        <dbReference type="Pfam" id="PF01676"/>
    </source>
</evidence>
<dbReference type="NCBIfam" id="TIGR01696">
    <property type="entry name" value="deoB"/>
    <property type="match status" value="1"/>
</dbReference>
<comment type="pathway">
    <text evidence="5">Carbohydrate degradation; 2-deoxy-D-ribose 1-phosphate degradation; D-glyceraldehyde 3-phosphate and acetaldehyde from 2-deoxy-alpha-D-ribose 1-phosphate: step 1/2.</text>
</comment>
<dbReference type="SUPFAM" id="SSF143856">
    <property type="entry name" value="DeoB insert domain-like"/>
    <property type="match status" value="1"/>
</dbReference>
<feature type="binding site" evidence="5">
    <location>
        <position position="283"/>
    </location>
    <ligand>
        <name>Mn(2+)</name>
        <dbReference type="ChEBI" id="CHEBI:29035"/>
        <label>2</label>
    </ligand>
</feature>
<comment type="subcellular location">
    <subcellularLocation>
        <location evidence="5">Cytoplasm</location>
    </subcellularLocation>
</comment>
<gene>
    <name evidence="5" type="primary">deoB</name>
    <name evidence="8" type="ORF">BXT84_07560</name>
</gene>
<feature type="binding site" evidence="5">
    <location>
        <position position="324"/>
    </location>
    <ligand>
        <name>Mn(2+)</name>
        <dbReference type="ChEBI" id="CHEBI:29035"/>
        <label>1</label>
    </ligand>
</feature>
<evidence type="ECO:0000313" key="8">
    <source>
        <dbReference type="EMBL" id="AUW93816.1"/>
    </source>
</evidence>
<comment type="function">
    <text evidence="5">Isomerase that catalyzes the conversion of deoxy-ribose 1-phosphate (dRib-1-P) and ribose 1-phosphate (Rib-1-P) to deoxy-ribose 5-phosphate (dRib-5-P) and ribose 5-phosphate (Rib-5-P), respectively.</text>
</comment>
<evidence type="ECO:0000256" key="5">
    <source>
        <dbReference type="HAMAP-Rule" id="MF_00740"/>
    </source>
</evidence>
<evidence type="ECO:0000256" key="4">
    <source>
        <dbReference type="ARBA" id="ARBA00023235"/>
    </source>
</evidence>
<organism evidence="8 9">
    <name type="scientific">Sulfobacillus thermotolerans</name>
    <dbReference type="NCBI Taxonomy" id="338644"/>
    <lineage>
        <taxon>Bacteria</taxon>
        <taxon>Bacillati</taxon>
        <taxon>Bacillota</taxon>
        <taxon>Clostridia</taxon>
        <taxon>Eubacteriales</taxon>
        <taxon>Clostridiales Family XVII. Incertae Sedis</taxon>
        <taxon>Sulfobacillus</taxon>
    </lineage>
</organism>
<name>A0ABN5H195_9FIRM</name>
<sequence length="389" mass="41483">MRIVLLVIDSGGIGTAPDSEAFGDGGANTIGHTAQAVPSLSLPHLAAMGLSALVTLPGTPAVPLQGVAYPVYPKAAGKDTLAGHWEMMGLTVTIPFRTFPHGFDAAIIDKLSSAFGRPVLGNEVASGTEIIARLGEQHMATGWPIVYTSADSVLQIAAHEDIVPLPQLYTWCQSARDIMQGPWLVGRIIARPFIGIPGQFVRTAHRHDFSVSPTSATQVDALQEAGVRTIAVGKIGDIFSGRGFDVKVPTISNQDGLEKTAAALAEWPDRQSGFIFTNLVEFDSHYGHRRDVAGYAQALKELDNFLPKLWALLEPGDQLWITADHGCDPTYRGTDHTREALPWLCYGPSLTPYVGSPRMTLGDIGATLAALFATPQIGQGKPSSELITS</sequence>
<feature type="binding site" evidence="5">
    <location>
        <position position="288"/>
    </location>
    <ligand>
        <name>Mn(2+)</name>
        <dbReference type="ChEBI" id="CHEBI:29035"/>
        <label>2</label>
    </ligand>
</feature>
<evidence type="ECO:0000256" key="1">
    <source>
        <dbReference type="ARBA" id="ARBA00010373"/>
    </source>
</evidence>
<feature type="domain" description="Metalloenzyme" evidence="7">
    <location>
        <begin position="1"/>
        <end position="374"/>
    </location>
</feature>
<evidence type="ECO:0000256" key="3">
    <source>
        <dbReference type="ARBA" id="ARBA00023211"/>
    </source>
</evidence>
<feature type="binding site" evidence="5">
    <location>
        <position position="336"/>
    </location>
    <ligand>
        <name>Mn(2+)</name>
        <dbReference type="ChEBI" id="CHEBI:29035"/>
        <label>2</label>
    </ligand>
</feature>
<dbReference type="Proteomes" id="UP000325292">
    <property type="component" value="Chromosome"/>
</dbReference>
<dbReference type="Gene3D" id="3.30.70.1250">
    <property type="entry name" value="Phosphopentomutase"/>
    <property type="match status" value="1"/>
</dbReference>
<dbReference type="NCBIfam" id="NF003766">
    <property type="entry name" value="PRK05362.1"/>
    <property type="match status" value="1"/>
</dbReference>
<protein>
    <recommendedName>
        <fullName evidence="5 6">Phosphopentomutase</fullName>
        <ecNumber evidence="5 6">5.4.2.7</ecNumber>
    </recommendedName>
    <alternativeName>
        <fullName evidence="5">Phosphodeoxyribomutase</fullName>
    </alternativeName>
</protein>
<comment type="cofactor">
    <cofactor evidence="5">
        <name>Mn(2+)</name>
        <dbReference type="ChEBI" id="CHEBI:29035"/>
    </cofactor>
    <text evidence="5">Binds 2 manganese ions.</text>
</comment>
<keyword evidence="9" id="KW-1185">Reference proteome</keyword>
<proteinExistence type="inferred from homology"/>
<evidence type="ECO:0000256" key="6">
    <source>
        <dbReference type="NCBIfam" id="TIGR01696"/>
    </source>
</evidence>
<comment type="similarity">
    <text evidence="1 5">Belongs to the phosphopentomutase family.</text>
</comment>
<keyword evidence="5" id="KW-0963">Cytoplasm</keyword>
<keyword evidence="4 5" id="KW-0413">Isomerase</keyword>
<accession>A0ABN5H195</accession>
<evidence type="ECO:0000313" key="9">
    <source>
        <dbReference type="Proteomes" id="UP000325292"/>
    </source>
</evidence>
<dbReference type="InterPro" id="IPR006124">
    <property type="entry name" value="Metalloenzyme"/>
</dbReference>
<dbReference type="PANTHER" id="PTHR21110">
    <property type="entry name" value="PHOSPHOPENTOMUTASE"/>
    <property type="match status" value="1"/>
</dbReference>
<feature type="binding site" evidence="5">
    <location>
        <position position="325"/>
    </location>
    <ligand>
        <name>Mn(2+)</name>
        <dbReference type="ChEBI" id="CHEBI:29035"/>
        <label>1</label>
    </ligand>
</feature>
<reference evidence="8 9" key="1">
    <citation type="journal article" date="2019" name="Sci. Rep.">
        <title>Sulfobacillus thermotolerans: new insights into resistance and metabolic capacities of acidophilic chemolithotrophs.</title>
        <authorList>
            <person name="Panyushkina A.E."/>
            <person name="Babenko V.V."/>
            <person name="Nikitina A.S."/>
            <person name="Selezneva O.V."/>
            <person name="Tsaplina I.A."/>
            <person name="Letarova M.A."/>
            <person name="Kostryukova E.S."/>
            <person name="Letarov A.V."/>
        </authorList>
    </citation>
    <scope>NUCLEOTIDE SEQUENCE [LARGE SCALE GENOMIC DNA]</scope>
    <source>
        <strain evidence="8 9">Kr1</strain>
    </source>
</reference>
<dbReference type="Gene3D" id="3.40.720.10">
    <property type="entry name" value="Alkaline Phosphatase, subunit A"/>
    <property type="match status" value="1"/>
</dbReference>
<dbReference type="Pfam" id="PF01676">
    <property type="entry name" value="Metalloenzyme"/>
    <property type="match status" value="1"/>
</dbReference>
<dbReference type="PIRSF" id="PIRSF001491">
    <property type="entry name" value="Ppentomutase"/>
    <property type="match status" value="1"/>
</dbReference>
<evidence type="ECO:0000256" key="2">
    <source>
        <dbReference type="ARBA" id="ARBA00022723"/>
    </source>
</evidence>
<comment type="catalytic activity">
    <reaction evidence="5">
        <text>alpha-D-ribose 1-phosphate = D-ribose 5-phosphate</text>
        <dbReference type="Rhea" id="RHEA:18793"/>
        <dbReference type="ChEBI" id="CHEBI:57720"/>
        <dbReference type="ChEBI" id="CHEBI:78346"/>
        <dbReference type="EC" id="5.4.2.7"/>
    </reaction>
</comment>
<feature type="binding site" evidence="5">
    <location>
        <position position="9"/>
    </location>
    <ligand>
        <name>Mn(2+)</name>
        <dbReference type="ChEBI" id="CHEBI:29035"/>
        <label>1</label>
    </ligand>
</feature>
<dbReference type="HAMAP" id="MF_00740">
    <property type="entry name" value="Phosphopentomut"/>
    <property type="match status" value="1"/>
</dbReference>
<dbReference type="EMBL" id="CP019454">
    <property type="protein sequence ID" value="AUW93816.1"/>
    <property type="molecule type" value="Genomic_DNA"/>
</dbReference>
<dbReference type="InterPro" id="IPR017850">
    <property type="entry name" value="Alkaline_phosphatase_core_sf"/>
</dbReference>
<dbReference type="PANTHER" id="PTHR21110:SF0">
    <property type="entry name" value="PHOSPHOPENTOMUTASE"/>
    <property type="match status" value="1"/>
</dbReference>
<comment type="catalytic activity">
    <reaction evidence="5">
        <text>2-deoxy-alpha-D-ribose 1-phosphate = 2-deoxy-D-ribose 5-phosphate</text>
        <dbReference type="Rhea" id="RHEA:27658"/>
        <dbReference type="ChEBI" id="CHEBI:57259"/>
        <dbReference type="ChEBI" id="CHEBI:62877"/>
        <dbReference type="EC" id="5.4.2.7"/>
    </reaction>
</comment>
<dbReference type="InterPro" id="IPR010045">
    <property type="entry name" value="DeoB"/>
</dbReference>
<dbReference type="InterPro" id="IPR024052">
    <property type="entry name" value="Phosphopentomutase_DeoB_cap_sf"/>
</dbReference>
<keyword evidence="3 5" id="KW-0464">Manganese</keyword>